<evidence type="ECO:0000313" key="2">
    <source>
        <dbReference type="Proteomes" id="UP000886520"/>
    </source>
</evidence>
<gene>
    <name evidence="1" type="ORF">GOP47_0022009</name>
</gene>
<evidence type="ECO:0000313" key="1">
    <source>
        <dbReference type="EMBL" id="KAI5063462.1"/>
    </source>
</evidence>
<dbReference type="Proteomes" id="UP000886520">
    <property type="component" value="Chromosome 21"/>
</dbReference>
<sequence length="74" mass="8141">MKRGRGEARQPFCVRKMEAAANVGVPYLPQQQHQQICGSSSTMVGRTLPTCKRPWLCIGMCTACTPILPVTDAY</sequence>
<name>A0A9D4U9E7_ADICA</name>
<keyword evidence="2" id="KW-1185">Reference proteome</keyword>
<proteinExistence type="predicted"/>
<comment type="caution">
    <text evidence="1">The sequence shown here is derived from an EMBL/GenBank/DDBJ whole genome shotgun (WGS) entry which is preliminary data.</text>
</comment>
<organism evidence="1 2">
    <name type="scientific">Adiantum capillus-veneris</name>
    <name type="common">Maidenhair fern</name>
    <dbReference type="NCBI Taxonomy" id="13818"/>
    <lineage>
        <taxon>Eukaryota</taxon>
        <taxon>Viridiplantae</taxon>
        <taxon>Streptophyta</taxon>
        <taxon>Embryophyta</taxon>
        <taxon>Tracheophyta</taxon>
        <taxon>Polypodiopsida</taxon>
        <taxon>Polypodiidae</taxon>
        <taxon>Polypodiales</taxon>
        <taxon>Pteridineae</taxon>
        <taxon>Pteridaceae</taxon>
        <taxon>Vittarioideae</taxon>
        <taxon>Adiantum</taxon>
    </lineage>
</organism>
<dbReference type="AlphaFoldDB" id="A0A9D4U9E7"/>
<accession>A0A9D4U9E7</accession>
<dbReference type="EMBL" id="JABFUD020000021">
    <property type="protein sequence ID" value="KAI5063462.1"/>
    <property type="molecule type" value="Genomic_DNA"/>
</dbReference>
<reference evidence="1" key="1">
    <citation type="submission" date="2021-01" db="EMBL/GenBank/DDBJ databases">
        <title>Adiantum capillus-veneris genome.</title>
        <authorList>
            <person name="Fang Y."/>
            <person name="Liao Q."/>
        </authorList>
    </citation>
    <scope>NUCLEOTIDE SEQUENCE</scope>
    <source>
        <strain evidence="1">H3</strain>
        <tissue evidence="1">Leaf</tissue>
    </source>
</reference>
<protein>
    <submittedName>
        <fullName evidence="1">Uncharacterized protein</fullName>
    </submittedName>
</protein>